<feature type="transmembrane region" description="Helical" evidence="1">
    <location>
        <begin position="171"/>
        <end position="189"/>
    </location>
</feature>
<feature type="transmembrane region" description="Helical" evidence="1">
    <location>
        <begin position="62"/>
        <end position="83"/>
    </location>
</feature>
<dbReference type="EMBL" id="JACOQI010000006">
    <property type="protein sequence ID" value="MBC5770182.1"/>
    <property type="molecule type" value="Genomic_DNA"/>
</dbReference>
<organism evidence="3 4">
    <name type="scientific">Dysosmobacter segnis</name>
    <dbReference type="NCBI Taxonomy" id="2763042"/>
    <lineage>
        <taxon>Bacteria</taxon>
        <taxon>Bacillati</taxon>
        <taxon>Bacillota</taxon>
        <taxon>Clostridia</taxon>
        <taxon>Eubacteriales</taxon>
        <taxon>Oscillospiraceae</taxon>
        <taxon>Dysosmobacter</taxon>
    </lineage>
</organism>
<dbReference type="InterPro" id="IPR036938">
    <property type="entry name" value="PAP2/HPO_sf"/>
</dbReference>
<keyword evidence="4" id="KW-1185">Reference proteome</keyword>
<keyword evidence="1" id="KW-0812">Transmembrane</keyword>
<dbReference type="Gene3D" id="1.20.144.10">
    <property type="entry name" value="Phosphatidic acid phosphatase type 2/haloperoxidase"/>
    <property type="match status" value="1"/>
</dbReference>
<keyword evidence="1" id="KW-0472">Membrane</keyword>
<feature type="transmembrane region" description="Helical" evidence="1">
    <location>
        <begin position="95"/>
        <end position="113"/>
    </location>
</feature>
<dbReference type="AlphaFoldDB" id="A0A923SAM9"/>
<dbReference type="SUPFAM" id="SSF48317">
    <property type="entry name" value="Acid phosphatase/Vanadium-dependent haloperoxidase"/>
    <property type="match status" value="1"/>
</dbReference>
<evidence type="ECO:0000259" key="2">
    <source>
        <dbReference type="Pfam" id="PF01569"/>
    </source>
</evidence>
<keyword evidence="1" id="KW-1133">Transmembrane helix</keyword>
<name>A0A923SAM9_9FIRM</name>
<dbReference type="Proteomes" id="UP000620327">
    <property type="component" value="Unassembled WGS sequence"/>
</dbReference>
<protein>
    <submittedName>
        <fullName evidence="3">Phosphatase PAP2 family protein</fullName>
    </submittedName>
</protein>
<evidence type="ECO:0000256" key="1">
    <source>
        <dbReference type="SAM" id="Phobius"/>
    </source>
</evidence>
<gene>
    <name evidence="3" type="ORF">H8Z83_07590</name>
</gene>
<proteinExistence type="predicted"/>
<sequence length="236" mass="27352">MKLPLIDYRQFRLSRLNTPQFRHLKLLLFWPIFSLVFCYLENYRPTVYYAPMRCALDHWIPFCKWFVIPYAFWFLFVGGMLLYTLFYNIPAFRRMMWFIILTYSFALVTYLLFPNCQHLRPTLLGGDLLTRFTAKLYAADTNTNVCPSIHVIGSFAVYFAARDIRRFRAKGWRLGFLTMAVLISLSTVFLKQHSVLDVLAGLAVCAAAYPLIYRVPAGAASLIPAGGLGRKRFPEL</sequence>
<feature type="transmembrane region" description="Helical" evidence="1">
    <location>
        <begin position="195"/>
        <end position="213"/>
    </location>
</feature>
<comment type="caution">
    <text evidence="3">The sequence shown here is derived from an EMBL/GenBank/DDBJ whole genome shotgun (WGS) entry which is preliminary data.</text>
</comment>
<reference evidence="3" key="1">
    <citation type="submission" date="2020-08" db="EMBL/GenBank/DDBJ databases">
        <title>Genome public.</title>
        <authorList>
            <person name="Liu C."/>
            <person name="Sun Q."/>
        </authorList>
    </citation>
    <scope>NUCLEOTIDE SEQUENCE</scope>
    <source>
        <strain evidence="3">BX15</strain>
    </source>
</reference>
<dbReference type="InterPro" id="IPR000326">
    <property type="entry name" value="PAP2/HPO"/>
</dbReference>
<accession>A0A923SAM9</accession>
<feature type="domain" description="Phosphatidic acid phosphatase type 2/haloperoxidase" evidence="2">
    <location>
        <begin position="140"/>
        <end position="216"/>
    </location>
</feature>
<evidence type="ECO:0000313" key="4">
    <source>
        <dbReference type="Proteomes" id="UP000620327"/>
    </source>
</evidence>
<dbReference type="RefSeq" id="WP_187014477.1">
    <property type="nucleotide sequence ID" value="NZ_JACOQI010000006.1"/>
</dbReference>
<feature type="transmembrane region" description="Helical" evidence="1">
    <location>
        <begin position="20"/>
        <end position="41"/>
    </location>
</feature>
<dbReference type="Pfam" id="PF01569">
    <property type="entry name" value="PAP2"/>
    <property type="match status" value="1"/>
</dbReference>
<evidence type="ECO:0000313" key="3">
    <source>
        <dbReference type="EMBL" id="MBC5770182.1"/>
    </source>
</evidence>